<dbReference type="Proteomes" id="UP000694228">
    <property type="component" value="Chromosome"/>
</dbReference>
<dbReference type="OrthoDB" id="114897at2157"/>
<reference evidence="1 2" key="1">
    <citation type="submission" date="2021-06" db="EMBL/GenBank/DDBJ databases">
        <title>Complete genome sequence of the secondary alcohol utilizing methanogen Methanospirillum hungatei strain GP1.</title>
        <authorList>
            <person name="Day L.A."/>
            <person name="Costa K.C."/>
        </authorList>
    </citation>
    <scope>NUCLEOTIDE SEQUENCE [LARGE SCALE GENOMIC DNA]</scope>
    <source>
        <strain evidence="1 2">GP1</strain>
    </source>
</reference>
<name>A0A8F5ZFN3_METHU</name>
<gene>
    <name evidence="1" type="ORF">KSK55_06720</name>
</gene>
<dbReference type="EMBL" id="CP077107">
    <property type="protein sequence ID" value="QXO96057.1"/>
    <property type="molecule type" value="Genomic_DNA"/>
</dbReference>
<protein>
    <submittedName>
        <fullName evidence="1">Uncharacterized protein</fullName>
    </submittedName>
</protein>
<sequence length="57" mass="6568">MAKVVSENNEVLFLLQKIESIIDTRLIGEVEPLDDEIELIGEYQKRKSEGTLELHEI</sequence>
<evidence type="ECO:0000313" key="2">
    <source>
        <dbReference type="Proteomes" id="UP000694228"/>
    </source>
</evidence>
<dbReference type="AlphaFoldDB" id="A0A8F5ZFN3"/>
<proteinExistence type="predicted"/>
<accession>A0A8F5ZFN3</accession>
<organism evidence="1 2">
    <name type="scientific">Methanospirillum hungatei</name>
    <dbReference type="NCBI Taxonomy" id="2203"/>
    <lineage>
        <taxon>Archaea</taxon>
        <taxon>Methanobacteriati</taxon>
        <taxon>Methanobacteriota</taxon>
        <taxon>Stenosarchaea group</taxon>
        <taxon>Methanomicrobia</taxon>
        <taxon>Methanomicrobiales</taxon>
        <taxon>Methanospirillaceae</taxon>
        <taxon>Methanospirillum</taxon>
    </lineage>
</organism>
<evidence type="ECO:0000313" key="1">
    <source>
        <dbReference type="EMBL" id="QXO96057.1"/>
    </source>
</evidence>